<name>A0A8H6QZ55_9EURO</name>
<protein>
    <submittedName>
        <fullName evidence="1">Uncharacterized protein</fullName>
    </submittedName>
</protein>
<dbReference type="EMBL" id="JACBAG010001813">
    <property type="protein sequence ID" value="KAF7181414.1"/>
    <property type="molecule type" value="Genomic_DNA"/>
</dbReference>
<evidence type="ECO:0000313" key="2">
    <source>
        <dbReference type="Proteomes" id="UP000641853"/>
    </source>
</evidence>
<gene>
    <name evidence="1" type="ORF">CNMCM7691_000632</name>
</gene>
<accession>A0A8H6QZ55</accession>
<sequence>MQASWFDSHPLANANDSDIALNLEYRTTESEDFTEATVKSMSVRQQLLLGFQQTAAKLPRNSPETPNQMFPCPGRRSHMFAQYGLLPQDSCRNRPEAQCLEMQWNSGPILDTPVRRHDGPTKASSEIYTTPSILADTQPQRLQGMEMIRALPLA</sequence>
<dbReference type="AlphaFoldDB" id="A0A8H6QZ55"/>
<organism evidence="1 2">
    <name type="scientific">Aspergillus felis</name>
    <dbReference type="NCBI Taxonomy" id="1287682"/>
    <lineage>
        <taxon>Eukaryota</taxon>
        <taxon>Fungi</taxon>
        <taxon>Dikarya</taxon>
        <taxon>Ascomycota</taxon>
        <taxon>Pezizomycotina</taxon>
        <taxon>Eurotiomycetes</taxon>
        <taxon>Eurotiomycetidae</taxon>
        <taxon>Eurotiales</taxon>
        <taxon>Aspergillaceae</taxon>
        <taxon>Aspergillus</taxon>
        <taxon>Aspergillus subgen. Fumigati</taxon>
    </lineage>
</organism>
<dbReference type="Proteomes" id="UP000641853">
    <property type="component" value="Unassembled WGS sequence"/>
</dbReference>
<comment type="caution">
    <text evidence="1">The sequence shown here is derived from an EMBL/GenBank/DDBJ whole genome shotgun (WGS) entry which is preliminary data.</text>
</comment>
<evidence type="ECO:0000313" key="1">
    <source>
        <dbReference type="EMBL" id="KAF7181414.1"/>
    </source>
</evidence>
<reference evidence="1" key="1">
    <citation type="submission" date="2020-06" db="EMBL/GenBank/DDBJ databases">
        <title>Draft genome sequences of strains closely related to Aspergillus parafelis and Aspergillus hiratsukae.</title>
        <authorList>
            <person name="Dos Santos R.A.C."/>
            <person name="Rivero-Menendez O."/>
            <person name="Steenwyk J.L."/>
            <person name="Mead M.E."/>
            <person name="Goldman G.H."/>
            <person name="Alastruey-Izquierdo A."/>
            <person name="Rokas A."/>
        </authorList>
    </citation>
    <scope>NUCLEOTIDE SEQUENCE</scope>
    <source>
        <strain evidence="1">CNM-CM7691</strain>
    </source>
</reference>
<proteinExistence type="predicted"/>
<keyword evidence="2" id="KW-1185">Reference proteome</keyword>